<evidence type="ECO:0000256" key="1">
    <source>
        <dbReference type="ARBA" id="ARBA00004496"/>
    </source>
</evidence>
<dbReference type="EMBL" id="JAEKNN010000050">
    <property type="protein sequence ID" value="MBJ7609692.1"/>
    <property type="molecule type" value="Genomic_DNA"/>
</dbReference>
<sequence>MKRSDSAGPRERPAPPDDPGSAAAAAEVAVRILGGAAQSAAGLTRRLRQRGFTEQAAAEATAAMRGYGYLNDAAFANSIAARRQRTGHGRMHVGAELRARGLEPDAIAATLAAVDTDAERAAALELGRRFADRASRDIADRQGRQRLGGALQRRGFDSDTVGWVLRELDGERHS</sequence>
<gene>
    <name evidence="5" type="primary">recX</name>
    <name evidence="9" type="ORF">JF887_09750</name>
</gene>
<evidence type="ECO:0000313" key="9">
    <source>
        <dbReference type="EMBL" id="MBJ7609692.1"/>
    </source>
</evidence>
<accession>A0A934KR84</accession>
<reference evidence="9 10" key="1">
    <citation type="submission" date="2020-10" db="EMBL/GenBank/DDBJ databases">
        <title>Ca. Dormibacterota MAGs.</title>
        <authorList>
            <person name="Montgomery K."/>
        </authorList>
    </citation>
    <scope>NUCLEOTIDE SEQUENCE [LARGE SCALE GENOMIC DNA]</scope>
    <source>
        <strain evidence="9">Mitchell_Peninsula_5</strain>
    </source>
</reference>
<dbReference type="Proteomes" id="UP000614410">
    <property type="component" value="Unassembled WGS sequence"/>
</dbReference>
<evidence type="ECO:0000256" key="2">
    <source>
        <dbReference type="ARBA" id="ARBA00009695"/>
    </source>
</evidence>
<evidence type="ECO:0000313" key="10">
    <source>
        <dbReference type="Proteomes" id="UP000614410"/>
    </source>
</evidence>
<dbReference type="PANTHER" id="PTHR33602">
    <property type="entry name" value="REGULATORY PROTEIN RECX FAMILY PROTEIN"/>
    <property type="match status" value="1"/>
</dbReference>
<proteinExistence type="inferred from homology"/>
<dbReference type="InterPro" id="IPR053925">
    <property type="entry name" value="RecX_HTH_3rd"/>
</dbReference>
<evidence type="ECO:0000259" key="8">
    <source>
        <dbReference type="Pfam" id="PF21981"/>
    </source>
</evidence>
<keyword evidence="4 5" id="KW-0963">Cytoplasm</keyword>
<comment type="similarity">
    <text evidence="2 5">Belongs to the RecX family.</text>
</comment>
<evidence type="ECO:0000259" key="7">
    <source>
        <dbReference type="Pfam" id="PF02631"/>
    </source>
</evidence>
<dbReference type="InterPro" id="IPR053924">
    <property type="entry name" value="RecX_HTH_2nd"/>
</dbReference>
<protein>
    <recommendedName>
        <fullName evidence="3 5">Regulatory protein RecX</fullName>
    </recommendedName>
</protein>
<comment type="function">
    <text evidence="5">Modulates RecA activity.</text>
</comment>
<dbReference type="Gene3D" id="1.10.10.10">
    <property type="entry name" value="Winged helix-like DNA-binding domain superfamily/Winged helix DNA-binding domain"/>
    <property type="match status" value="2"/>
</dbReference>
<dbReference type="PANTHER" id="PTHR33602:SF1">
    <property type="entry name" value="REGULATORY PROTEIN RECX FAMILY PROTEIN"/>
    <property type="match status" value="1"/>
</dbReference>
<comment type="subcellular location">
    <subcellularLocation>
        <location evidence="1 5">Cytoplasm</location>
    </subcellularLocation>
</comment>
<evidence type="ECO:0000256" key="4">
    <source>
        <dbReference type="ARBA" id="ARBA00022490"/>
    </source>
</evidence>
<evidence type="ECO:0000256" key="3">
    <source>
        <dbReference type="ARBA" id="ARBA00018111"/>
    </source>
</evidence>
<dbReference type="GO" id="GO:0005737">
    <property type="term" value="C:cytoplasm"/>
    <property type="evidence" value="ECO:0007669"/>
    <property type="project" value="UniProtKB-SubCell"/>
</dbReference>
<organism evidence="9 10">
    <name type="scientific">Candidatus Amunia macphersoniae</name>
    <dbReference type="NCBI Taxonomy" id="3127014"/>
    <lineage>
        <taxon>Bacteria</taxon>
        <taxon>Bacillati</taxon>
        <taxon>Candidatus Dormiibacterota</taxon>
        <taxon>Candidatus Dormibacteria</taxon>
        <taxon>Candidatus Aeolococcales</taxon>
        <taxon>Candidatus Aeolococcaceae</taxon>
        <taxon>Candidatus Amunia</taxon>
    </lineage>
</organism>
<dbReference type="GO" id="GO:0006282">
    <property type="term" value="P:regulation of DNA repair"/>
    <property type="evidence" value="ECO:0007669"/>
    <property type="project" value="UniProtKB-UniRule"/>
</dbReference>
<dbReference type="InterPro" id="IPR003783">
    <property type="entry name" value="Regulatory_RecX"/>
</dbReference>
<dbReference type="Pfam" id="PF21981">
    <property type="entry name" value="RecX_HTH3"/>
    <property type="match status" value="1"/>
</dbReference>
<feature type="domain" description="RecX third three-helical" evidence="8">
    <location>
        <begin position="119"/>
        <end position="161"/>
    </location>
</feature>
<dbReference type="Pfam" id="PF02631">
    <property type="entry name" value="RecX_HTH2"/>
    <property type="match status" value="1"/>
</dbReference>
<feature type="compositionally biased region" description="Basic and acidic residues" evidence="6">
    <location>
        <begin position="1"/>
        <end position="15"/>
    </location>
</feature>
<name>A0A934KR84_9BACT</name>
<dbReference type="InterPro" id="IPR036388">
    <property type="entry name" value="WH-like_DNA-bd_sf"/>
</dbReference>
<evidence type="ECO:0000256" key="5">
    <source>
        <dbReference type="HAMAP-Rule" id="MF_01114"/>
    </source>
</evidence>
<feature type="region of interest" description="Disordered" evidence="6">
    <location>
        <begin position="1"/>
        <end position="23"/>
    </location>
</feature>
<dbReference type="AlphaFoldDB" id="A0A934KR84"/>
<evidence type="ECO:0000256" key="6">
    <source>
        <dbReference type="SAM" id="MobiDB-lite"/>
    </source>
</evidence>
<dbReference type="HAMAP" id="MF_01114">
    <property type="entry name" value="RecX"/>
    <property type="match status" value="1"/>
</dbReference>
<feature type="domain" description="RecX second three-helical" evidence="7">
    <location>
        <begin position="71"/>
        <end position="111"/>
    </location>
</feature>
<comment type="caution">
    <text evidence="9">The sequence shown here is derived from an EMBL/GenBank/DDBJ whole genome shotgun (WGS) entry which is preliminary data.</text>
</comment>